<dbReference type="EMBL" id="CADCXU010006978">
    <property type="protein sequence ID" value="CAA9998365.1"/>
    <property type="molecule type" value="Genomic_DNA"/>
</dbReference>
<name>A0A6H5G9F6_9HEMI</name>
<dbReference type="AlphaFoldDB" id="A0A6H5G9F6"/>
<gene>
    <name evidence="2" type="ORF">NTEN_LOCUS4648</name>
</gene>
<accession>A0A6H5G9F6</accession>
<sequence>MLQKTRRGEKRRDELHSMDLGRWSSWVDDRSEDLLLVDADDEDAADGGGGRAVTIRGTNNKRESPGVPASGCATSRYLWPVEWPPLTSKCIPSPRHK</sequence>
<evidence type="ECO:0000313" key="2">
    <source>
        <dbReference type="EMBL" id="CAA9998365.1"/>
    </source>
</evidence>
<keyword evidence="3" id="KW-1185">Reference proteome</keyword>
<reference evidence="2 3" key="1">
    <citation type="submission" date="2020-02" db="EMBL/GenBank/DDBJ databases">
        <authorList>
            <person name="Ferguson B K."/>
        </authorList>
    </citation>
    <scope>NUCLEOTIDE SEQUENCE [LARGE SCALE GENOMIC DNA]</scope>
</reference>
<evidence type="ECO:0000313" key="3">
    <source>
        <dbReference type="Proteomes" id="UP000479000"/>
    </source>
</evidence>
<protein>
    <submittedName>
        <fullName evidence="2">Uncharacterized protein</fullName>
    </submittedName>
</protein>
<proteinExistence type="predicted"/>
<feature type="region of interest" description="Disordered" evidence="1">
    <location>
        <begin position="41"/>
        <end position="70"/>
    </location>
</feature>
<dbReference type="Proteomes" id="UP000479000">
    <property type="component" value="Unassembled WGS sequence"/>
</dbReference>
<organism evidence="2 3">
    <name type="scientific">Nesidiocoris tenuis</name>
    <dbReference type="NCBI Taxonomy" id="355587"/>
    <lineage>
        <taxon>Eukaryota</taxon>
        <taxon>Metazoa</taxon>
        <taxon>Ecdysozoa</taxon>
        <taxon>Arthropoda</taxon>
        <taxon>Hexapoda</taxon>
        <taxon>Insecta</taxon>
        <taxon>Pterygota</taxon>
        <taxon>Neoptera</taxon>
        <taxon>Paraneoptera</taxon>
        <taxon>Hemiptera</taxon>
        <taxon>Heteroptera</taxon>
        <taxon>Panheteroptera</taxon>
        <taxon>Cimicomorpha</taxon>
        <taxon>Miridae</taxon>
        <taxon>Dicyphina</taxon>
        <taxon>Nesidiocoris</taxon>
    </lineage>
</organism>
<evidence type="ECO:0000256" key="1">
    <source>
        <dbReference type="SAM" id="MobiDB-lite"/>
    </source>
</evidence>